<keyword evidence="4" id="KW-0472">Membrane</keyword>
<evidence type="ECO:0000259" key="5">
    <source>
        <dbReference type="Pfam" id="PF13632"/>
    </source>
</evidence>
<dbReference type="AlphaFoldDB" id="A0A1C3YUU5"/>
<keyword evidence="4" id="KW-0812">Transmembrane</keyword>
<protein>
    <submittedName>
        <fullName evidence="6">Glycosyltransferase, catalytic subunit of cellulose synthase and poly-beta-1,6-N-acetylglucosamine synthase</fullName>
    </submittedName>
</protein>
<proteinExistence type="inferred from homology"/>
<dbReference type="EMBL" id="FMAR01000001">
    <property type="protein sequence ID" value="SCB73830.1"/>
    <property type="molecule type" value="Genomic_DNA"/>
</dbReference>
<evidence type="ECO:0000256" key="2">
    <source>
        <dbReference type="ARBA" id="ARBA00022676"/>
    </source>
</evidence>
<dbReference type="SUPFAM" id="SSF53448">
    <property type="entry name" value="Nucleotide-diphospho-sugar transferases"/>
    <property type="match status" value="1"/>
</dbReference>
<dbReference type="PANTHER" id="PTHR43630:SF1">
    <property type="entry name" value="POLY-BETA-1,6-N-ACETYL-D-GLUCOSAMINE SYNTHASE"/>
    <property type="match status" value="1"/>
</dbReference>
<comment type="similarity">
    <text evidence="1">Belongs to the glycosyltransferase 2 family.</text>
</comment>
<evidence type="ECO:0000256" key="1">
    <source>
        <dbReference type="ARBA" id="ARBA00006739"/>
    </source>
</evidence>
<feature type="transmembrane region" description="Helical" evidence="4">
    <location>
        <begin position="306"/>
        <end position="328"/>
    </location>
</feature>
<dbReference type="Proteomes" id="UP000242818">
    <property type="component" value="Unassembled WGS sequence"/>
</dbReference>
<keyword evidence="3 6" id="KW-0808">Transferase</keyword>
<dbReference type="OrthoDB" id="396512at2"/>
<dbReference type="RefSeq" id="WP_089707929.1">
    <property type="nucleotide sequence ID" value="NZ_FMAR01000001.1"/>
</dbReference>
<feature type="transmembrane region" description="Helical" evidence="4">
    <location>
        <begin position="276"/>
        <end position="300"/>
    </location>
</feature>
<dbReference type="Pfam" id="PF13632">
    <property type="entry name" value="Glyco_trans_2_3"/>
    <property type="match status" value="1"/>
</dbReference>
<keyword evidence="2" id="KW-0328">Glycosyltransferase</keyword>
<keyword evidence="4" id="KW-1133">Transmembrane helix</keyword>
<dbReference type="GO" id="GO:0016757">
    <property type="term" value="F:glycosyltransferase activity"/>
    <property type="evidence" value="ECO:0007669"/>
    <property type="project" value="UniProtKB-KW"/>
</dbReference>
<dbReference type="PANTHER" id="PTHR43630">
    <property type="entry name" value="POLY-BETA-1,6-N-ACETYL-D-GLUCOSAMINE SYNTHASE"/>
    <property type="match status" value="1"/>
</dbReference>
<sequence length="397" mass="45159">MINHLKKNAVQIEWVGNAPGKEKKIAMLVPQFNESKNHNFESRLCYFKTISKSHEQEIDLIIIDDGSTDNSLEIINQYLLKNPGAFYLASIRPNASKVGALFLTALSISHEYVILSDFDTDTIGLQHMLNSISELSSDVRLMGGYFRMLPFEGTGHIFRYQQLEYTIARSLYKFHAAEKSIRVMPGAGSCFKRQVLVDIYHHHSGLRNGEDREATVLGLKLGYKTIYLNNILALTRPPLSMKALIKQRIRWNLGYLETLAKERNYYLRLIARGKKIGLVTFMDLLTIAFIVLLPVMLLTTLFLSPVYFLISILAIYISQVAWCGYLISSAPHEAHEFKSRQIEVILAYPVLKIAVDYCAWMGAIIKYFKHPKVKAVHSPFQIPAEKAKRKAEKAKAS</sequence>
<evidence type="ECO:0000256" key="3">
    <source>
        <dbReference type="ARBA" id="ARBA00022679"/>
    </source>
</evidence>
<evidence type="ECO:0000313" key="6">
    <source>
        <dbReference type="EMBL" id="SCB73830.1"/>
    </source>
</evidence>
<keyword evidence="7" id="KW-1185">Reference proteome</keyword>
<gene>
    <name evidence="6" type="ORF">GA0116948_101115</name>
</gene>
<accession>A0A1C3YUU5</accession>
<name>A0A1C3YUU5_9BACT</name>
<reference evidence="6 7" key="1">
    <citation type="submission" date="2016-08" db="EMBL/GenBank/DDBJ databases">
        <authorList>
            <person name="Seilhamer J.J."/>
        </authorList>
    </citation>
    <scope>NUCLEOTIDE SEQUENCE [LARGE SCALE GENOMIC DNA]</scope>
    <source>
        <strain evidence="6 7">A37T2</strain>
    </source>
</reference>
<evidence type="ECO:0000313" key="7">
    <source>
        <dbReference type="Proteomes" id="UP000242818"/>
    </source>
</evidence>
<dbReference type="InterPro" id="IPR029044">
    <property type="entry name" value="Nucleotide-diphossugar_trans"/>
</dbReference>
<dbReference type="InterPro" id="IPR001173">
    <property type="entry name" value="Glyco_trans_2-like"/>
</dbReference>
<feature type="domain" description="Glycosyltransferase 2-like" evidence="5">
    <location>
        <begin position="120"/>
        <end position="311"/>
    </location>
</feature>
<organism evidence="6 7">
    <name type="scientific">Chitinophaga costaii</name>
    <dbReference type="NCBI Taxonomy" id="1335309"/>
    <lineage>
        <taxon>Bacteria</taxon>
        <taxon>Pseudomonadati</taxon>
        <taxon>Bacteroidota</taxon>
        <taxon>Chitinophagia</taxon>
        <taxon>Chitinophagales</taxon>
        <taxon>Chitinophagaceae</taxon>
        <taxon>Chitinophaga</taxon>
    </lineage>
</organism>
<evidence type="ECO:0000256" key="4">
    <source>
        <dbReference type="SAM" id="Phobius"/>
    </source>
</evidence>
<dbReference type="STRING" id="1335309.GA0116948_101115"/>
<dbReference type="Gene3D" id="3.90.550.10">
    <property type="entry name" value="Spore Coat Polysaccharide Biosynthesis Protein SpsA, Chain A"/>
    <property type="match status" value="1"/>
</dbReference>